<dbReference type="Proteomes" id="UP001501759">
    <property type="component" value="Unassembled WGS sequence"/>
</dbReference>
<comment type="caution">
    <text evidence="2">The sequence shown here is derived from an EMBL/GenBank/DDBJ whole genome shotgun (WGS) entry which is preliminary data.</text>
</comment>
<gene>
    <name evidence="2" type="ORF">GCM10023335_68190</name>
</gene>
<protein>
    <submittedName>
        <fullName evidence="2">Uncharacterized protein</fullName>
    </submittedName>
</protein>
<dbReference type="RefSeq" id="WP_345656603.1">
    <property type="nucleotide sequence ID" value="NZ_BAABKB010000031.1"/>
</dbReference>
<accession>A0ABP9JE90</accession>
<dbReference type="InterPro" id="IPR029058">
    <property type="entry name" value="AB_hydrolase_fold"/>
</dbReference>
<dbReference type="Gene3D" id="3.40.50.1820">
    <property type="entry name" value="alpha/beta hydrolase"/>
    <property type="match status" value="1"/>
</dbReference>
<evidence type="ECO:0000313" key="3">
    <source>
        <dbReference type="Proteomes" id="UP001501759"/>
    </source>
</evidence>
<evidence type="ECO:0000313" key="2">
    <source>
        <dbReference type="EMBL" id="GAA5029290.1"/>
    </source>
</evidence>
<sequence>MDEPAFVIHGVGNRDRVGFTATVTALEVTTGLTLRPVYWGDLGADDTFVDLSLPLRGGAQAELRDGGVLEDAAGTAAVLTGLMHCTQPAGWGVDLPPAVREGVHDVLGEDADQGLRTSTGDPELEQLVLDTLAELWPTTDWLSRTDDPVLLRETGRAITDALAPEPDDPYAGLRGPGQDQNKQRGVIRRRLADLDRIAGAAMQAVAGRANHALRTRLGPATTRFLGDVLVYQRHREAIQARVWDQIAAVDPLLGTGPEHRVRVAAHSLGGVIAVDMATAQQPLWISSLVTFGSQSAYFHLCDPRGGQLAPYSLNTLVSLPPSLGRWTNLWQPLDVLAFAASRVFHHEDGTPPIDIALPHTASAGMWTHSAYWDMPQVAATIADALRPTP</sequence>
<dbReference type="EMBL" id="BAABKB010000031">
    <property type="protein sequence ID" value="GAA5029290.1"/>
    <property type="molecule type" value="Genomic_DNA"/>
</dbReference>
<evidence type="ECO:0000256" key="1">
    <source>
        <dbReference type="SAM" id="MobiDB-lite"/>
    </source>
</evidence>
<reference evidence="3" key="1">
    <citation type="journal article" date="2019" name="Int. J. Syst. Evol. Microbiol.">
        <title>The Global Catalogue of Microorganisms (GCM) 10K type strain sequencing project: providing services to taxonomists for standard genome sequencing and annotation.</title>
        <authorList>
            <consortium name="The Broad Institute Genomics Platform"/>
            <consortium name="The Broad Institute Genome Sequencing Center for Infectious Disease"/>
            <person name="Wu L."/>
            <person name="Ma J."/>
        </authorList>
    </citation>
    <scope>NUCLEOTIDE SEQUENCE [LARGE SCALE GENOMIC DNA]</scope>
    <source>
        <strain evidence="3">JCM 18409</strain>
    </source>
</reference>
<keyword evidence="3" id="KW-1185">Reference proteome</keyword>
<dbReference type="SUPFAM" id="SSF53474">
    <property type="entry name" value="alpha/beta-Hydrolases"/>
    <property type="match status" value="1"/>
</dbReference>
<organism evidence="2 3">
    <name type="scientific">Streptomyces siamensis</name>
    <dbReference type="NCBI Taxonomy" id="1274986"/>
    <lineage>
        <taxon>Bacteria</taxon>
        <taxon>Bacillati</taxon>
        <taxon>Actinomycetota</taxon>
        <taxon>Actinomycetes</taxon>
        <taxon>Kitasatosporales</taxon>
        <taxon>Streptomycetaceae</taxon>
        <taxon>Streptomyces</taxon>
    </lineage>
</organism>
<feature type="region of interest" description="Disordered" evidence="1">
    <location>
        <begin position="161"/>
        <end position="184"/>
    </location>
</feature>
<proteinExistence type="predicted"/>
<name>A0ABP9JE90_9ACTN</name>